<keyword evidence="6" id="KW-0813">Transport</keyword>
<feature type="domain" description="N-acetyltransferase" evidence="16">
    <location>
        <begin position="25"/>
        <end position="183"/>
    </location>
</feature>
<feature type="transmembrane region" description="Helical" evidence="15">
    <location>
        <begin position="407"/>
        <end position="425"/>
    </location>
</feature>
<dbReference type="GO" id="GO:0035673">
    <property type="term" value="F:oligopeptide transmembrane transporter activity"/>
    <property type="evidence" value="ECO:0007669"/>
    <property type="project" value="InterPro"/>
</dbReference>
<dbReference type="AlphaFoldDB" id="A0A8H3UV10"/>
<accession>A0A8H3UV10</accession>
<keyword evidence="9" id="KW-0256">Endoplasmic reticulum</keyword>
<comment type="similarity">
    <text evidence="4">Belongs to the oligopeptide OPT transporter family.</text>
</comment>
<feature type="transmembrane region" description="Helical" evidence="15">
    <location>
        <begin position="671"/>
        <end position="694"/>
    </location>
</feature>
<feature type="transmembrane region" description="Helical" evidence="15">
    <location>
        <begin position="822"/>
        <end position="841"/>
    </location>
</feature>
<evidence type="ECO:0000259" key="16">
    <source>
        <dbReference type="PROSITE" id="PS51186"/>
    </source>
</evidence>
<evidence type="ECO:0000256" key="5">
    <source>
        <dbReference type="ARBA" id="ARBA00011738"/>
    </source>
</evidence>
<dbReference type="Pfam" id="PF03169">
    <property type="entry name" value="OPT"/>
    <property type="match status" value="1"/>
</dbReference>
<evidence type="ECO:0000256" key="1">
    <source>
        <dbReference type="ARBA" id="ARBA00004141"/>
    </source>
</evidence>
<keyword evidence="10" id="KW-0571">Peptide transport</keyword>
<evidence type="ECO:0000256" key="9">
    <source>
        <dbReference type="ARBA" id="ARBA00022824"/>
    </source>
</evidence>
<evidence type="ECO:0000256" key="10">
    <source>
        <dbReference type="ARBA" id="ARBA00022856"/>
    </source>
</evidence>
<evidence type="ECO:0000313" key="17">
    <source>
        <dbReference type="EMBL" id="KAE9977131.1"/>
    </source>
</evidence>
<sequence length="960" mass="107333">MTSETLLFSADLVSPKAQEALPEGYTFRPLYRSDFSNGHLDILRDLAHVGDISEQDWIQRFDFMVSCKGTYYVLVIADASGKLVGTGTLMVEKKFLYLLGTQGHIEDIAIKKEAQGKKFGVKLLEALDFIAARVGCYKTILDCSPEKEGFYVKCQYEKAGSEMHHYYDSKAEEYGVYGRHSVDKAQDPTTTTSYATHLLDEEKAYPPAIVTERDSETFVPSPETAKDLVTEVIHAEDDPSLNPWTFRMWFIGIGLSIFGGTLATIYYFKPQPVVVSTVFLAVVSYLLGQAMSIVLPRKGRLGRILNPHPFNNKEHAAIVVMGSAAANAPLAIEVLAVSKLYYGLVLNAAVGIFMVWSSQCLGYGFAGLLRRTLVYPTKMLFPSNLPMNSLLEALHGDKIEVGKKLRVFYIGFLVLFFYEIIPEWIMPVLIGVSVVCLAKRDSLLVTNLFGGSNGNEGLGLFNLSFDWQYIANPSPLWYPLQTLFNNFIGYVLCVAVFVGVYYGNIWNSKKFPFLSQSLYTDQSNGTHFTAFDQTAVLDKEYQIDLAKVAEQGIPYFTGSFAIYILATNLSITSTFSHLMLWNFDDLKSAWSFASVANLRSLVNPRSWNLRFWKADTAKSKWGGPADKETDPHYRLMLAYEDVPNWWYGTILVLSTVVGLAMLYLGKSTLPWWGFAVSCGLSFICVLFFGAQYAITGYNYNVQPVIQMLGGYLHPGRPLANMYFVLFGYNSVVQGQLLLRDLKFAQYAHLSPRCTFTVQLVGTFVGSIFSYIMMNSITTNQRETLLDIKGTSVWSGQGVQSFNSQAIMWGGLANQLFTAGKRYQWLTFSFLIGFALPVPFWIGHKLFPKLRLDYLNTALIASFIGLLNVGINSVTMPWFIIGAFSQGYLRKRRPNWFIKYNYILSAAMDGGTQVLVFILSFAVFGGSGTQHKFPAYWGNNYNSGMYDYCMAPPGGESAGGD</sequence>
<evidence type="ECO:0000256" key="4">
    <source>
        <dbReference type="ARBA" id="ARBA00008807"/>
    </source>
</evidence>
<keyword evidence="13 15" id="KW-0472">Membrane</keyword>
<evidence type="ECO:0000256" key="6">
    <source>
        <dbReference type="ARBA" id="ARBA00022448"/>
    </source>
</evidence>
<keyword evidence="7" id="KW-0808">Transferase</keyword>
<evidence type="ECO:0000256" key="13">
    <source>
        <dbReference type="ARBA" id="ARBA00023136"/>
    </source>
</evidence>
<evidence type="ECO:0000256" key="12">
    <source>
        <dbReference type="ARBA" id="ARBA00022989"/>
    </source>
</evidence>
<keyword evidence="8 15" id="KW-0812">Transmembrane</keyword>
<feature type="transmembrane region" description="Helical" evidence="15">
    <location>
        <begin position="560"/>
        <end position="581"/>
    </location>
</feature>
<dbReference type="NCBIfam" id="TIGR00728">
    <property type="entry name" value="OPT_sfam"/>
    <property type="match status" value="1"/>
</dbReference>
<feature type="transmembrane region" description="Helical" evidence="15">
    <location>
        <begin position="899"/>
        <end position="923"/>
    </location>
</feature>
<comment type="subunit">
    <text evidence="5">Homodimer.</text>
</comment>
<feature type="transmembrane region" description="Helical" evidence="15">
    <location>
        <begin position="274"/>
        <end position="295"/>
    </location>
</feature>
<feature type="transmembrane region" description="Helical" evidence="15">
    <location>
        <begin position="248"/>
        <end position="268"/>
    </location>
</feature>
<dbReference type="Pfam" id="PF00583">
    <property type="entry name" value="Acetyltransf_1"/>
    <property type="match status" value="1"/>
</dbReference>
<dbReference type="InterPro" id="IPR000182">
    <property type="entry name" value="GNAT_dom"/>
</dbReference>
<evidence type="ECO:0000256" key="11">
    <source>
        <dbReference type="ARBA" id="ARBA00022927"/>
    </source>
</evidence>
<feature type="transmembrane region" description="Helical" evidence="15">
    <location>
        <begin position="645"/>
        <end position="664"/>
    </location>
</feature>
<evidence type="ECO:0000256" key="8">
    <source>
        <dbReference type="ARBA" id="ARBA00022692"/>
    </source>
</evidence>
<protein>
    <recommendedName>
        <fullName evidence="16">N-acetyltransferase domain-containing protein</fullName>
    </recommendedName>
</protein>
<dbReference type="GO" id="GO:0005789">
    <property type="term" value="C:endoplasmic reticulum membrane"/>
    <property type="evidence" value="ECO:0007669"/>
    <property type="project" value="UniProtKB-SubCell"/>
</dbReference>
<evidence type="ECO:0000256" key="15">
    <source>
        <dbReference type="SAM" id="Phobius"/>
    </source>
</evidence>
<dbReference type="InterPro" id="IPR004648">
    <property type="entry name" value="Oligpept_transpt"/>
</dbReference>
<comment type="caution">
    <text evidence="17">The sequence shown here is derived from an EMBL/GenBank/DDBJ whole genome shotgun (WGS) entry which is preliminary data.</text>
</comment>
<feature type="transmembrane region" description="Helical" evidence="15">
    <location>
        <begin position="344"/>
        <end position="369"/>
    </location>
</feature>
<proteinExistence type="inferred from homology"/>
<evidence type="ECO:0000256" key="14">
    <source>
        <dbReference type="ARBA" id="ARBA00023315"/>
    </source>
</evidence>
<feature type="transmembrane region" description="Helical" evidence="15">
    <location>
        <begin position="753"/>
        <end position="773"/>
    </location>
</feature>
<feature type="transmembrane region" description="Helical" evidence="15">
    <location>
        <begin position="483"/>
        <end position="503"/>
    </location>
</feature>
<organism evidence="17 18">
    <name type="scientific">Venturia inaequalis</name>
    <name type="common">Apple scab fungus</name>
    <dbReference type="NCBI Taxonomy" id="5025"/>
    <lineage>
        <taxon>Eukaryota</taxon>
        <taxon>Fungi</taxon>
        <taxon>Dikarya</taxon>
        <taxon>Ascomycota</taxon>
        <taxon>Pezizomycotina</taxon>
        <taxon>Dothideomycetes</taxon>
        <taxon>Pleosporomycetidae</taxon>
        <taxon>Venturiales</taxon>
        <taxon>Venturiaceae</taxon>
        <taxon>Venturia</taxon>
    </lineage>
</organism>
<dbReference type="PROSITE" id="PS51186">
    <property type="entry name" value="GNAT"/>
    <property type="match status" value="1"/>
</dbReference>
<feature type="transmembrane region" description="Helical" evidence="15">
    <location>
        <begin position="316"/>
        <end position="338"/>
    </location>
</feature>
<dbReference type="GO" id="GO:1901135">
    <property type="term" value="P:carbohydrate derivative metabolic process"/>
    <property type="evidence" value="ECO:0007669"/>
    <property type="project" value="UniProtKB-ARBA"/>
</dbReference>
<evidence type="ECO:0000256" key="7">
    <source>
        <dbReference type="ARBA" id="ARBA00022679"/>
    </source>
</evidence>
<dbReference type="Gene3D" id="3.40.630.30">
    <property type="match status" value="1"/>
</dbReference>
<dbReference type="Proteomes" id="UP000447873">
    <property type="component" value="Unassembled WGS sequence"/>
</dbReference>
<comment type="subcellular location">
    <subcellularLocation>
        <location evidence="2">Endomembrane system</location>
        <topology evidence="2">Peripheral membrane protein</topology>
    </subcellularLocation>
    <subcellularLocation>
        <location evidence="3">Endoplasmic reticulum membrane</location>
    </subcellularLocation>
    <subcellularLocation>
        <location evidence="1">Membrane</location>
        <topology evidence="1">Multi-pass membrane protein</topology>
    </subcellularLocation>
</comment>
<evidence type="ECO:0000256" key="3">
    <source>
        <dbReference type="ARBA" id="ARBA00004586"/>
    </source>
</evidence>
<dbReference type="GO" id="GO:0015031">
    <property type="term" value="P:protein transport"/>
    <property type="evidence" value="ECO:0007669"/>
    <property type="project" value="UniProtKB-KW"/>
</dbReference>
<dbReference type="EMBL" id="WNWS01000159">
    <property type="protein sequence ID" value="KAE9977131.1"/>
    <property type="molecule type" value="Genomic_DNA"/>
</dbReference>
<feature type="transmembrane region" description="Helical" evidence="15">
    <location>
        <begin position="853"/>
        <end position="879"/>
    </location>
</feature>
<keyword evidence="14" id="KW-0012">Acyltransferase</keyword>
<dbReference type="InterPro" id="IPR016181">
    <property type="entry name" value="Acyl_CoA_acyltransferase"/>
</dbReference>
<dbReference type="PANTHER" id="PTHR22601">
    <property type="entry name" value="ISP4 LIKE PROTEIN"/>
    <property type="match status" value="1"/>
</dbReference>
<dbReference type="FunFam" id="3.40.630.30:FF:000048">
    <property type="entry name" value="Glucosamine 6-phosphate N-acetyltransferase"/>
    <property type="match status" value="1"/>
</dbReference>
<reference evidence="17 18" key="1">
    <citation type="submission" date="2018-12" db="EMBL/GenBank/DDBJ databases">
        <title>Venturia inaequalis Genome Resource.</title>
        <authorList>
            <person name="Lichtner F.J."/>
        </authorList>
    </citation>
    <scope>NUCLEOTIDE SEQUENCE [LARGE SCALE GENOMIC DNA]</scope>
    <source>
        <strain evidence="17 18">120213</strain>
    </source>
</reference>
<dbReference type="CDD" id="cd04301">
    <property type="entry name" value="NAT_SF"/>
    <property type="match status" value="1"/>
</dbReference>
<dbReference type="SUPFAM" id="SSF55729">
    <property type="entry name" value="Acyl-CoA N-acyltransferases (Nat)"/>
    <property type="match status" value="1"/>
</dbReference>
<gene>
    <name evidence="17" type="ORF">EG328_002194</name>
</gene>
<evidence type="ECO:0000256" key="2">
    <source>
        <dbReference type="ARBA" id="ARBA00004184"/>
    </source>
</evidence>
<keyword evidence="11" id="KW-0653">Protein transport</keyword>
<name>A0A8H3UV10_VENIN</name>
<dbReference type="InterPro" id="IPR004813">
    <property type="entry name" value="OPT"/>
</dbReference>
<dbReference type="GO" id="GO:0004343">
    <property type="term" value="F:glucosamine 6-phosphate N-acetyltransferase activity"/>
    <property type="evidence" value="ECO:0007669"/>
    <property type="project" value="UniProtKB-ARBA"/>
</dbReference>
<keyword evidence="12 15" id="KW-1133">Transmembrane helix</keyword>
<evidence type="ECO:0000313" key="18">
    <source>
        <dbReference type="Proteomes" id="UP000447873"/>
    </source>
</evidence>